<feature type="region of interest" description="Disordered" evidence="3">
    <location>
        <begin position="360"/>
        <end position="384"/>
    </location>
</feature>
<dbReference type="EMBL" id="CAJVCH010570458">
    <property type="protein sequence ID" value="CAG7834969.1"/>
    <property type="molecule type" value="Genomic_DNA"/>
</dbReference>
<dbReference type="GO" id="GO:0036064">
    <property type="term" value="C:ciliary basal body"/>
    <property type="evidence" value="ECO:0007669"/>
    <property type="project" value="TreeGrafter"/>
</dbReference>
<sequence length="411" mass="46526">MGTEIDVGIIQEYAVTPEYESGDFEHIPNFSVSNVYDMASEIGKDFEHLIDTYGVESIGGIMPKVIGALEQLERLASQAETIEETMSEFKAAIEQLEREKRQKAQDRLKYDRDLEAIEERMRTENQELSNVILRLQEENKRLNMSLRHSDSFHSFERGHPDGEESDDSNSKVASVVGKLQNQIAICDSQMASKSADLDSALAQIERLTCLNKDLRRKIKHSQASIRSSAEEKAELQAATQMYKKEITTLKCKLNLLEEKESKSGNKDLKIVAPPSPAGFVDGKAVEIPCFTASELKEIIWERNELKTKLSDLLDIVTALRKNEQSRQSALQYNKNELLTVKRKWNSANSTLMSILFRETEDAGPNEEEAPVQGPLPFEPEDAPWRRSESGIRSFFRKLFGSTEAPFGFLQQ</sequence>
<dbReference type="PANTHER" id="PTHR21502:SF4">
    <property type="entry name" value="RILP-LIKE PROTEIN HOMOLOG"/>
    <property type="match status" value="1"/>
</dbReference>
<evidence type="ECO:0000259" key="4">
    <source>
        <dbReference type="PROSITE" id="PS51776"/>
    </source>
</evidence>
<dbReference type="GO" id="GO:0005737">
    <property type="term" value="C:cytoplasm"/>
    <property type="evidence" value="ECO:0007669"/>
    <property type="project" value="TreeGrafter"/>
</dbReference>
<feature type="coiled-coil region" evidence="2">
    <location>
        <begin position="72"/>
        <end position="145"/>
    </location>
</feature>
<dbReference type="GO" id="GO:0031267">
    <property type="term" value="F:small GTPase binding"/>
    <property type="evidence" value="ECO:0007669"/>
    <property type="project" value="TreeGrafter"/>
</dbReference>
<keyword evidence="6" id="KW-1185">Reference proteome</keyword>
<gene>
    <name evidence="5" type="ORF">AFUS01_LOCUS44405</name>
</gene>
<dbReference type="PANTHER" id="PTHR21502">
    <property type="entry name" value="ZINC FINGER PROTEIN DZIP1"/>
    <property type="match status" value="1"/>
</dbReference>
<dbReference type="GO" id="GO:0051959">
    <property type="term" value="F:dynein light intermediate chain binding"/>
    <property type="evidence" value="ECO:0007669"/>
    <property type="project" value="TreeGrafter"/>
</dbReference>
<evidence type="ECO:0000313" key="5">
    <source>
        <dbReference type="EMBL" id="CAG7834969.1"/>
    </source>
</evidence>
<dbReference type="Pfam" id="PF09744">
    <property type="entry name" value="RH1"/>
    <property type="match status" value="1"/>
</dbReference>
<evidence type="ECO:0000256" key="1">
    <source>
        <dbReference type="ARBA" id="ARBA00023054"/>
    </source>
</evidence>
<dbReference type="AlphaFoldDB" id="A0A8J2LKR9"/>
<comment type="caution">
    <text evidence="5">The sequence shown here is derived from an EMBL/GenBank/DDBJ whole genome shotgun (WGS) entry which is preliminary data.</text>
</comment>
<dbReference type="PROSITE" id="PS51776">
    <property type="entry name" value="RH1"/>
    <property type="match status" value="1"/>
</dbReference>
<accession>A0A8J2LKR9</accession>
<name>A0A8J2LKR9_9HEXA</name>
<dbReference type="InterPro" id="IPR034743">
    <property type="entry name" value="RH1"/>
</dbReference>
<feature type="coiled-coil region" evidence="2">
    <location>
        <begin position="197"/>
        <end position="259"/>
    </location>
</feature>
<evidence type="ECO:0000313" key="6">
    <source>
        <dbReference type="Proteomes" id="UP000708208"/>
    </source>
</evidence>
<feature type="domain" description="RH1" evidence="4">
    <location>
        <begin position="18"/>
        <end position="106"/>
    </location>
</feature>
<feature type="region of interest" description="Disordered" evidence="3">
    <location>
        <begin position="151"/>
        <end position="171"/>
    </location>
</feature>
<reference evidence="5" key="1">
    <citation type="submission" date="2021-06" db="EMBL/GenBank/DDBJ databases">
        <authorList>
            <person name="Hodson N. C."/>
            <person name="Mongue J. A."/>
            <person name="Jaron S. K."/>
        </authorList>
    </citation>
    <scope>NUCLEOTIDE SEQUENCE</scope>
</reference>
<protein>
    <recommendedName>
        <fullName evidence="4">RH1 domain-containing protein</fullName>
    </recommendedName>
</protein>
<evidence type="ECO:0000256" key="2">
    <source>
        <dbReference type="SAM" id="Coils"/>
    </source>
</evidence>
<dbReference type="CDD" id="cd14445">
    <property type="entry name" value="RILP-like"/>
    <property type="match status" value="1"/>
</dbReference>
<feature type="compositionally biased region" description="Basic and acidic residues" evidence="3">
    <location>
        <begin position="151"/>
        <end position="162"/>
    </location>
</feature>
<proteinExistence type="predicted"/>
<evidence type="ECO:0000256" key="3">
    <source>
        <dbReference type="SAM" id="MobiDB-lite"/>
    </source>
</evidence>
<dbReference type="InterPro" id="IPR051241">
    <property type="entry name" value="DZIP_RILPL"/>
</dbReference>
<organism evidence="5 6">
    <name type="scientific">Allacma fusca</name>
    <dbReference type="NCBI Taxonomy" id="39272"/>
    <lineage>
        <taxon>Eukaryota</taxon>
        <taxon>Metazoa</taxon>
        <taxon>Ecdysozoa</taxon>
        <taxon>Arthropoda</taxon>
        <taxon>Hexapoda</taxon>
        <taxon>Collembola</taxon>
        <taxon>Symphypleona</taxon>
        <taxon>Sminthuridae</taxon>
        <taxon>Allacma</taxon>
    </lineage>
</organism>
<dbReference type="OrthoDB" id="10069524at2759"/>
<dbReference type="GO" id="GO:0060271">
    <property type="term" value="P:cilium assembly"/>
    <property type="evidence" value="ECO:0007669"/>
    <property type="project" value="TreeGrafter"/>
</dbReference>
<keyword evidence="1 2" id="KW-0175">Coiled coil</keyword>
<dbReference type="Proteomes" id="UP000708208">
    <property type="component" value="Unassembled WGS sequence"/>
</dbReference>